<protein>
    <submittedName>
        <fullName evidence="2">Phosphohistidine phosphatase</fullName>
        <ecNumber evidence="2">3.1.3.-</ecNumber>
    </submittedName>
</protein>
<gene>
    <name evidence="2" type="ORF">QO011_006083</name>
</gene>
<organism evidence="2 3">
    <name type="scientific">Labrys wisconsinensis</name>
    <dbReference type="NCBI Taxonomy" id="425677"/>
    <lineage>
        <taxon>Bacteria</taxon>
        <taxon>Pseudomonadati</taxon>
        <taxon>Pseudomonadota</taxon>
        <taxon>Alphaproteobacteria</taxon>
        <taxon>Hyphomicrobiales</taxon>
        <taxon>Xanthobacteraceae</taxon>
        <taxon>Labrys</taxon>
    </lineage>
</organism>
<dbReference type="InterPro" id="IPR013078">
    <property type="entry name" value="His_Pase_superF_clade-1"/>
</dbReference>
<keyword evidence="3" id="KW-1185">Reference proteome</keyword>
<dbReference type="Proteomes" id="UP001242480">
    <property type="component" value="Unassembled WGS sequence"/>
</dbReference>
<feature type="region of interest" description="Disordered" evidence="1">
    <location>
        <begin position="14"/>
        <end position="35"/>
    </location>
</feature>
<dbReference type="EC" id="3.1.3.-" evidence="2"/>
<comment type="caution">
    <text evidence="2">The sequence shown here is derived from an EMBL/GenBank/DDBJ whole genome shotgun (WGS) entry which is preliminary data.</text>
</comment>
<proteinExistence type="predicted"/>
<dbReference type="SUPFAM" id="SSF53254">
    <property type="entry name" value="Phosphoglycerate mutase-like"/>
    <property type="match status" value="1"/>
</dbReference>
<name>A0ABU0JFI1_9HYPH</name>
<dbReference type="InterPro" id="IPR029033">
    <property type="entry name" value="His_PPase_superfam"/>
</dbReference>
<dbReference type="PANTHER" id="PTHR47623">
    <property type="entry name" value="OS09G0287300 PROTEIN"/>
    <property type="match status" value="1"/>
</dbReference>
<dbReference type="SMART" id="SM00855">
    <property type="entry name" value="PGAM"/>
    <property type="match status" value="1"/>
</dbReference>
<dbReference type="EMBL" id="JAUSVX010000014">
    <property type="protein sequence ID" value="MDQ0473050.1"/>
    <property type="molecule type" value="Genomic_DNA"/>
</dbReference>
<dbReference type="GO" id="GO:0016787">
    <property type="term" value="F:hydrolase activity"/>
    <property type="evidence" value="ECO:0007669"/>
    <property type="project" value="UniProtKB-KW"/>
</dbReference>
<dbReference type="Pfam" id="PF00300">
    <property type="entry name" value="His_Phos_1"/>
    <property type="match status" value="1"/>
</dbReference>
<keyword evidence="2" id="KW-0378">Hydrolase</keyword>
<evidence type="ECO:0000313" key="3">
    <source>
        <dbReference type="Proteomes" id="UP001242480"/>
    </source>
</evidence>
<evidence type="ECO:0000313" key="2">
    <source>
        <dbReference type="EMBL" id="MDQ0473050.1"/>
    </source>
</evidence>
<dbReference type="RefSeq" id="WP_307280771.1">
    <property type="nucleotide sequence ID" value="NZ_JAUSVX010000014.1"/>
</dbReference>
<dbReference type="CDD" id="cd07067">
    <property type="entry name" value="HP_PGM_like"/>
    <property type="match status" value="1"/>
</dbReference>
<sequence>MRRLMLLRHAKSDWPKGVSDRDRPLGPRGRHDAPHMGEEMALRGLKPDLAVISTAQRTRETWELVAPCLGPVEHRFESAIYEAEPKAILALIRAIDDGVGTLLVIGHNPGLELTAALLIGGGAERLRDRLGEKFPTAALAVIEFHEGGWADIGQGRGELALFLTPRDLD</sequence>
<dbReference type="Gene3D" id="3.40.50.1240">
    <property type="entry name" value="Phosphoglycerate mutase-like"/>
    <property type="match status" value="1"/>
</dbReference>
<reference evidence="2 3" key="1">
    <citation type="submission" date="2023-07" db="EMBL/GenBank/DDBJ databases">
        <title>Genomic Encyclopedia of Type Strains, Phase IV (KMG-IV): sequencing the most valuable type-strain genomes for metagenomic binning, comparative biology and taxonomic classification.</title>
        <authorList>
            <person name="Goeker M."/>
        </authorList>
    </citation>
    <scope>NUCLEOTIDE SEQUENCE [LARGE SCALE GENOMIC DNA]</scope>
    <source>
        <strain evidence="2 3">DSM 19619</strain>
    </source>
</reference>
<evidence type="ECO:0000256" key="1">
    <source>
        <dbReference type="SAM" id="MobiDB-lite"/>
    </source>
</evidence>
<accession>A0ABU0JFI1</accession>
<dbReference type="PANTHER" id="PTHR47623:SF1">
    <property type="entry name" value="OS09G0287300 PROTEIN"/>
    <property type="match status" value="1"/>
</dbReference>